<dbReference type="Proteomes" id="UP000298663">
    <property type="component" value="Unassembled WGS sequence"/>
</dbReference>
<name>A0A4U8UQC9_STECR</name>
<organism evidence="2 3">
    <name type="scientific">Steinernema carpocapsae</name>
    <name type="common">Entomopathogenic nematode</name>
    <dbReference type="NCBI Taxonomy" id="34508"/>
    <lineage>
        <taxon>Eukaryota</taxon>
        <taxon>Metazoa</taxon>
        <taxon>Ecdysozoa</taxon>
        <taxon>Nematoda</taxon>
        <taxon>Chromadorea</taxon>
        <taxon>Rhabditida</taxon>
        <taxon>Tylenchina</taxon>
        <taxon>Panagrolaimomorpha</taxon>
        <taxon>Strongyloidoidea</taxon>
        <taxon>Steinernematidae</taxon>
        <taxon>Steinernema</taxon>
    </lineage>
</organism>
<dbReference type="AlphaFoldDB" id="A0A4U8UQC9"/>
<evidence type="ECO:0000313" key="2">
    <source>
        <dbReference type="EMBL" id="TMS33778.1"/>
    </source>
</evidence>
<dbReference type="InterPro" id="IPR045860">
    <property type="entry name" value="Snake_toxin-like_sf"/>
</dbReference>
<evidence type="ECO:0000313" key="3">
    <source>
        <dbReference type="Proteomes" id="UP000298663"/>
    </source>
</evidence>
<evidence type="ECO:0000256" key="1">
    <source>
        <dbReference type="SAM" id="SignalP"/>
    </source>
</evidence>
<protein>
    <recommendedName>
        <fullName evidence="4">Activin types I and II receptor domain-containing protein</fullName>
    </recommendedName>
</protein>
<dbReference type="Gene3D" id="2.10.60.10">
    <property type="entry name" value="CD59"/>
    <property type="match status" value="1"/>
</dbReference>
<reference evidence="2 3" key="1">
    <citation type="journal article" date="2015" name="Genome Biol.">
        <title>Comparative genomics of Steinernema reveals deeply conserved gene regulatory networks.</title>
        <authorList>
            <person name="Dillman A.R."/>
            <person name="Macchietto M."/>
            <person name="Porter C.F."/>
            <person name="Rogers A."/>
            <person name="Williams B."/>
            <person name="Antoshechkin I."/>
            <person name="Lee M.M."/>
            <person name="Goodwin Z."/>
            <person name="Lu X."/>
            <person name="Lewis E.E."/>
            <person name="Goodrich-Blair H."/>
            <person name="Stock S.P."/>
            <person name="Adams B.J."/>
            <person name="Sternberg P.W."/>
            <person name="Mortazavi A."/>
        </authorList>
    </citation>
    <scope>NUCLEOTIDE SEQUENCE [LARGE SCALE GENOMIC DNA]</scope>
    <source>
        <strain evidence="2 3">ALL</strain>
    </source>
</reference>
<keyword evidence="3" id="KW-1185">Reference proteome</keyword>
<sequence length="103" mass="11178">MASCAVVLTVLVLTVITPIMAYNALSNSLDCHISKEHYVKCNGTSDSYPTCYTTWAFGEEIRGCLLMPKGEVRKQCGTNRCMAASGQLNLKFCCCVEPIATST</sequence>
<reference evidence="2 3" key="2">
    <citation type="journal article" date="2019" name="G3 (Bethesda)">
        <title>Hybrid Assembly of the Genome of the Entomopathogenic Nematode Steinernema carpocapsae Identifies the X-Chromosome.</title>
        <authorList>
            <person name="Serra L."/>
            <person name="Macchietto M."/>
            <person name="Macias-Munoz A."/>
            <person name="McGill C.J."/>
            <person name="Rodriguez I.M."/>
            <person name="Rodriguez B."/>
            <person name="Murad R."/>
            <person name="Mortazavi A."/>
        </authorList>
    </citation>
    <scope>NUCLEOTIDE SEQUENCE [LARGE SCALE GENOMIC DNA]</scope>
    <source>
        <strain evidence="2 3">ALL</strain>
    </source>
</reference>
<gene>
    <name evidence="2" type="ORF">L596_001475</name>
</gene>
<keyword evidence="1" id="KW-0732">Signal</keyword>
<evidence type="ECO:0008006" key="4">
    <source>
        <dbReference type="Google" id="ProtNLM"/>
    </source>
</evidence>
<proteinExistence type="predicted"/>
<dbReference type="EMBL" id="AZBU02000001">
    <property type="protein sequence ID" value="TMS33778.1"/>
    <property type="molecule type" value="Genomic_DNA"/>
</dbReference>
<feature type="chain" id="PRO_5020842663" description="Activin types I and II receptor domain-containing protein" evidence="1">
    <location>
        <begin position="22"/>
        <end position="103"/>
    </location>
</feature>
<accession>A0A4U8UQC9</accession>
<feature type="signal peptide" evidence="1">
    <location>
        <begin position="1"/>
        <end position="21"/>
    </location>
</feature>
<comment type="caution">
    <text evidence="2">The sequence shown here is derived from an EMBL/GenBank/DDBJ whole genome shotgun (WGS) entry which is preliminary data.</text>
</comment>